<evidence type="ECO:0000313" key="8">
    <source>
        <dbReference type="EMBL" id="KAF2721148.1"/>
    </source>
</evidence>
<evidence type="ECO:0000256" key="5">
    <source>
        <dbReference type="ARBA" id="ARBA00023002"/>
    </source>
</evidence>
<reference evidence="8" key="1">
    <citation type="journal article" date="2020" name="Stud. Mycol.">
        <title>101 Dothideomycetes genomes: a test case for predicting lifestyles and emergence of pathogens.</title>
        <authorList>
            <person name="Haridas S."/>
            <person name="Albert R."/>
            <person name="Binder M."/>
            <person name="Bloem J."/>
            <person name="Labutti K."/>
            <person name="Salamov A."/>
            <person name="Andreopoulos B."/>
            <person name="Baker S."/>
            <person name="Barry K."/>
            <person name="Bills G."/>
            <person name="Bluhm B."/>
            <person name="Cannon C."/>
            <person name="Castanera R."/>
            <person name="Culley D."/>
            <person name="Daum C."/>
            <person name="Ezra D."/>
            <person name="Gonzalez J."/>
            <person name="Henrissat B."/>
            <person name="Kuo A."/>
            <person name="Liang C."/>
            <person name="Lipzen A."/>
            <person name="Lutzoni F."/>
            <person name="Magnuson J."/>
            <person name="Mondo S."/>
            <person name="Nolan M."/>
            <person name="Ohm R."/>
            <person name="Pangilinan J."/>
            <person name="Park H.-J."/>
            <person name="Ramirez L."/>
            <person name="Alfaro M."/>
            <person name="Sun H."/>
            <person name="Tritt A."/>
            <person name="Yoshinaga Y."/>
            <person name="Zwiers L.-H."/>
            <person name="Turgeon B."/>
            <person name="Goodwin S."/>
            <person name="Spatafora J."/>
            <person name="Crous P."/>
            <person name="Grigoriev I."/>
        </authorList>
    </citation>
    <scope>NUCLEOTIDE SEQUENCE</scope>
    <source>
        <strain evidence="8">CBS 116435</strain>
    </source>
</reference>
<sequence length="207" mass="23654">MTYDTLSFKQAIENRRTIYQITKKSPISDARIKEIVETVIKEAPSSFNSQSTRLVVLIKEDHDKFWQIVEDILKVHVPADKWEHTANRLAGFKGGYGTILFYEDPEPIKKLQTAFAQYADRFPTWGEHTSAIHQFALWAALEAEGLGASLQHYNPLPDQKASEEWNIPLEWSLKAQLVFGEPAPGARDGIQAKEQQPIDKRVFFHGF</sequence>
<dbReference type="Pfam" id="PF00881">
    <property type="entry name" value="Nitroreductase"/>
    <property type="match status" value="1"/>
</dbReference>
<evidence type="ECO:0000259" key="7">
    <source>
        <dbReference type="Pfam" id="PF00881"/>
    </source>
</evidence>
<dbReference type="GO" id="GO:0005737">
    <property type="term" value="C:cytoplasm"/>
    <property type="evidence" value="ECO:0007669"/>
    <property type="project" value="UniProtKB-SubCell"/>
</dbReference>
<dbReference type="InterPro" id="IPR033877">
    <property type="entry name" value="Frm2/Hbn1"/>
</dbReference>
<dbReference type="Proteomes" id="UP000799441">
    <property type="component" value="Unassembled WGS sequence"/>
</dbReference>
<evidence type="ECO:0000256" key="3">
    <source>
        <dbReference type="ARBA" id="ARBA00007118"/>
    </source>
</evidence>
<dbReference type="CDD" id="cd02140">
    <property type="entry name" value="Frm2-like"/>
    <property type="match status" value="1"/>
</dbReference>
<evidence type="ECO:0000256" key="6">
    <source>
        <dbReference type="ARBA" id="ARBA00023242"/>
    </source>
</evidence>
<evidence type="ECO:0000313" key="9">
    <source>
        <dbReference type="Proteomes" id="UP000799441"/>
    </source>
</evidence>
<feature type="domain" description="Nitroreductase" evidence="7">
    <location>
        <begin position="12"/>
        <end position="180"/>
    </location>
</feature>
<keyword evidence="9" id="KW-1185">Reference proteome</keyword>
<keyword evidence="6" id="KW-0539">Nucleus</keyword>
<evidence type="ECO:0000256" key="4">
    <source>
        <dbReference type="ARBA" id="ARBA00022490"/>
    </source>
</evidence>
<dbReference type="Gene3D" id="3.40.109.10">
    <property type="entry name" value="NADH Oxidase"/>
    <property type="match status" value="1"/>
</dbReference>
<keyword evidence="4" id="KW-0963">Cytoplasm</keyword>
<comment type="caution">
    <text evidence="8">The sequence shown here is derived from an EMBL/GenBank/DDBJ whole genome shotgun (WGS) entry which is preliminary data.</text>
</comment>
<dbReference type="InterPro" id="IPR000415">
    <property type="entry name" value="Nitroreductase-like"/>
</dbReference>
<evidence type="ECO:0000256" key="2">
    <source>
        <dbReference type="ARBA" id="ARBA00004496"/>
    </source>
</evidence>
<dbReference type="AlphaFoldDB" id="A0A9P4Q8G1"/>
<name>A0A9P4Q8G1_9PEZI</name>
<dbReference type="SUPFAM" id="SSF55469">
    <property type="entry name" value="FMN-dependent nitroreductase-like"/>
    <property type="match status" value="1"/>
</dbReference>
<dbReference type="EMBL" id="MU003793">
    <property type="protein sequence ID" value="KAF2721148.1"/>
    <property type="molecule type" value="Genomic_DNA"/>
</dbReference>
<dbReference type="PANTHER" id="PTHR43035:SF1">
    <property type="entry name" value="FATTY ACID REPRESSION MUTANT PROTEIN 2-RELATED"/>
    <property type="match status" value="1"/>
</dbReference>
<dbReference type="PANTHER" id="PTHR43035">
    <property type="entry name" value="FATTY ACID REPRESSION MUTANT PROTEIN 2-RELATED"/>
    <property type="match status" value="1"/>
</dbReference>
<protein>
    <submittedName>
        <fullName evidence="8">Nitroreductase</fullName>
    </submittedName>
</protein>
<dbReference type="InterPro" id="IPR029479">
    <property type="entry name" value="Nitroreductase"/>
</dbReference>
<evidence type="ECO:0000256" key="1">
    <source>
        <dbReference type="ARBA" id="ARBA00004123"/>
    </source>
</evidence>
<dbReference type="GO" id="GO:0005634">
    <property type="term" value="C:nucleus"/>
    <property type="evidence" value="ECO:0007669"/>
    <property type="project" value="UniProtKB-SubCell"/>
</dbReference>
<gene>
    <name evidence="8" type="ORF">K431DRAFT_320610</name>
</gene>
<keyword evidence="5" id="KW-0560">Oxidoreductase</keyword>
<accession>A0A9P4Q8G1</accession>
<dbReference type="FunFam" id="3.40.109.10:FF:000001">
    <property type="entry name" value="Nitroreductase family"/>
    <property type="match status" value="1"/>
</dbReference>
<dbReference type="GO" id="GO:0034599">
    <property type="term" value="P:cellular response to oxidative stress"/>
    <property type="evidence" value="ECO:0007669"/>
    <property type="project" value="InterPro"/>
</dbReference>
<organism evidence="8 9">
    <name type="scientific">Polychaeton citri CBS 116435</name>
    <dbReference type="NCBI Taxonomy" id="1314669"/>
    <lineage>
        <taxon>Eukaryota</taxon>
        <taxon>Fungi</taxon>
        <taxon>Dikarya</taxon>
        <taxon>Ascomycota</taxon>
        <taxon>Pezizomycotina</taxon>
        <taxon>Dothideomycetes</taxon>
        <taxon>Dothideomycetidae</taxon>
        <taxon>Capnodiales</taxon>
        <taxon>Capnodiaceae</taxon>
        <taxon>Polychaeton</taxon>
    </lineage>
</organism>
<proteinExistence type="inferred from homology"/>
<comment type="subcellular location">
    <subcellularLocation>
        <location evidence="2">Cytoplasm</location>
    </subcellularLocation>
    <subcellularLocation>
        <location evidence="1">Nucleus</location>
    </subcellularLocation>
</comment>
<dbReference type="GO" id="GO:0016491">
    <property type="term" value="F:oxidoreductase activity"/>
    <property type="evidence" value="ECO:0007669"/>
    <property type="project" value="UniProtKB-KW"/>
</dbReference>
<dbReference type="OrthoDB" id="2138173at2759"/>
<comment type="similarity">
    <text evidence="3">Belongs to the nitroreductase family.</text>
</comment>